<evidence type="ECO:0000259" key="2">
    <source>
        <dbReference type="Pfam" id="PF19289"/>
    </source>
</evidence>
<dbReference type="RefSeq" id="WP_048094633.1">
    <property type="nucleotide sequence ID" value="NZ_CP011267.1"/>
</dbReference>
<dbReference type="HOGENOM" id="CLU_026425_4_2_2"/>
<dbReference type="GeneID" id="24803196"/>
<dbReference type="InterPro" id="IPR002510">
    <property type="entry name" value="Metalloprtase-TldD/E_N"/>
</dbReference>
<dbReference type="GO" id="GO:0006508">
    <property type="term" value="P:proteolysis"/>
    <property type="evidence" value="ECO:0007669"/>
    <property type="project" value="UniProtKB-KW"/>
</dbReference>
<dbReference type="InterPro" id="IPR045569">
    <property type="entry name" value="Metalloprtase-TldD/E_C"/>
</dbReference>
<dbReference type="InterPro" id="IPR047657">
    <property type="entry name" value="PmbA"/>
</dbReference>
<keyword evidence="4" id="KW-0378">Hydrolase</keyword>
<dbReference type="SUPFAM" id="SSF111283">
    <property type="entry name" value="Putative modulator of DNA gyrase, PmbA/TldD"/>
    <property type="match status" value="1"/>
</dbReference>
<dbReference type="GO" id="GO:0005829">
    <property type="term" value="C:cytosol"/>
    <property type="evidence" value="ECO:0007669"/>
    <property type="project" value="TreeGrafter"/>
</dbReference>
<feature type="domain" description="Metalloprotease TldD/E C-terminal" evidence="2">
    <location>
        <begin position="192"/>
        <end position="395"/>
    </location>
</feature>
<feature type="domain" description="Metalloprotease TldD/E N-terminal" evidence="1">
    <location>
        <begin position="8"/>
        <end position="68"/>
    </location>
</feature>
<dbReference type="AlphaFoldDB" id="A0A0F7IIS9"/>
<keyword evidence="5" id="KW-1185">Reference proteome</keyword>
<dbReference type="STRING" id="113653.GAH_00616"/>
<evidence type="ECO:0000313" key="5">
    <source>
        <dbReference type="Proteomes" id="UP000034723"/>
    </source>
</evidence>
<feature type="domain" description="Metalloprotease TldD/E central" evidence="3">
    <location>
        <begin position="100"/>
        <end position="182"/>
    </location>
</feature>
<dbReference type="GO" id="GO:0008237">
    <property type="term" value="F:metallopeptidase activity"/>
    <property type="evidence" value="ECO:0007669"/>
    <property type="project" value="InterPro"/>
</dbReference>
<evidence type="ECO:0000313" key="4">
    <source>
        <dbReference type="EMBL" id="AKG92044.1"/>
    </source>
</evidence>
<evidence type="ECO:0000259" key="3">
    <source>
        <dbReference type="Pfam" id="PF19290"/>
    </source>
</evidence>
<name>A0A0F7IIS9_9EURY</name>
<evidence type="ECO:0000259" key="1">
    <source>
        <dbReference type="Pfam" id="PF01523"/>
    </source>
</evidence>
<accession>A0A0F7IIS9</accession>
<dbReference type="Gene3D" id="3.30.2290.10">
    <property type="entry name" value="PmbA/TldD superfamily"/>
    <property type="match status" value="1"/>
</dbReference>
<reference evidence="4 5" key="1">
    <citation type="submission" date="2015-04" db="EMBL/GenBank/DDBJ databases">
        <title>The complete genome sequence of the hyperthermophilic, obligate iron-reducing archaeon Geoglobus ahangari strain 234T.</title>
        <authorList>
            <person name="Manzella M.P."/>
            <person name="Holmes D.E."/>
            <person name="Rocheleau J.M."/>
            <person name="Chung A."/>
            <person name="Reguera G."/>
            <person name="Kashefi K."/>
        </authorList>
    </citation>
    <scope>NUCLEOTIDE SEQUENCE [LARGE SCALE GENOMIC DNA]</scope>
    <source>
        <strain evidence="4 5">234</strain>
    </source>
</reference>
<dbReference type="InterPro" id="IPR035068">
    <property type="entry name" value="TldD/PmbA_N"/>
</dbReference>
<dbReference type="InterPro" id="IPR045570">
    <property type="entry name" value="Metalloprtase-TldD/E_cen_dom"/>
</dbReference>
<sequence length="397" mass="44195">MRINADEWEIYREKVVTRYVVVEDSRVKMIAEKVEYGEALRVIVDGKVAMVSGRRLSDEIADMAVKLARTSQDRLSEFPERSRVERVEVFDPSVMKTTPEELKDYGEAIASVGNISSAHFSVEYIRREIVNSNGVEVAEEESLAGVVVEAVFGSGSAYEYHESRRLDFEPESYAERALELARIDDRAEKIDPGRYTVTLSPVAVDQLLSYALYPAFYYENIRRGRSRIGELMGKEVFGGLSITDDPLLDWGVNSCSFDDEGVASRRKVLVDGGVVRGYISDFKHLPESPTGNGFREDYSSYPSTSPTNVVLDFPERGEAEGVYVHAFIGAHTSNFVSGDFSLELMNASIDGKGIKGAMIYGNVYDLLNRISHFGNKVRQVGSTVTPEIVLEGVEIKV</sequence>
<dbReference type="PANTHER" id="PTHR43421">
    <property type="entry name" value="METALLOPROTEASE PMBA"/>
    <property type="match status" value="1"/>
</dbReference>
<protein>
    <submittedName>
        <fullName evidence="4">Putative Zn-dependent protease</fullName>
    </submittedName>
</protein>
<dbReference type="KEGG" id="gah:GAH_00616"/>
<dbReference type="Proteomes" id="UP000034723">
    <property type="component" value="Chromosome"/>
</dbReference>
<dbReference type="InParanoid" id="A0A0F7IIS9"/>
<dbReference type="Pfam" id="PF01523">
    <property type="entry name" value="PmbA_TldD_1st"/>
    <property type="match status" value="1"/>
</dbReference>
<proteinExistence type="predicted"/>
<dbReference type="Pfam" id="PF19290">
    <property type="entry name" value="PmbA_TldD_2nd"/>
    <property type="match status" value="1"/>
</dbReference>
<dbReference type="OrthoDB" id="84520at2157"/>
<dbReference type="EMBL" id="CP011267">
    <property type="protein sequence ID" value="AKG92044.1"/>
    <property type="molecule type" value="Genomic_DNA"/>
</dbReference>
<dbReference type="Pfam" id="PF19289">
    <property type="entry name" value="PmbA_TldD_3rd"/>
    <property type="match status" value="1"/>
</dbReference>
<organism evidence="4 5">
    <name type="scientific">Geoglobus ahangari</name>
    <dbReference type="NCBI Taxonomy" id="113653"/>
    <lineage>
        <taxon>Archaea</taxon>
        <taxon>Methanobacteriati</taxon>
        <taxon>Methanobacteriota</taxon>
        <taxon>Archaeoglobi</taxon>
        <taxon>Archaeoglobales</taxon>
        <taxon>Archaeoglobaceae</taxon>
        <taxon>Geoglobus</taxon>
    </lineage>
</organism>
<dbReference type="InterPro" id="IPR036059">
    <property type="entry name" value="TldD/PmbA_sf"/>
</dbReference>
<dbReference type="PANTHER" id="PTHR43421:SF1">
    <property type="entry name" value="METALLOPROTEASE PMBA"/>
    <property type="match status" value="1"/>
</dbReference>
<keyword evidence="4" id="KW-0645">Protease</keyword>
<gene>
    <name evidence="4" type="ORF">GAH_00616</name>
</gene>